<feature type="transmembrane region" description="Helical" evidence="8">
    <location>
        <begin position="267"/>
        <end position="288"/>
    </location>
</feature>
<keyword evidence="5 8" id="KW-0812">Transmembrane</keyword>
<protein>
    <submittedName>
        <fullName evidence="9">Bile acid:sodium symporter family protein</fullName>
    </submittedName>
</protein>
<comment type="subcellular location">
    <subcellularLocation>
        <location evidence="1">Cell membrane</location>
        <topology evidence="1">Multi-pass membrane protein</topology>
    </subcellularLocation>
</comment>
<proteinExistence type="inferred from homology"/>
<reference evidence="9 10" key="1">
    <citation type="journal article" date="2013" name="Environ. Microbiol.">
        <title>Complete genome, catabolic sub-proteomes and key-metabolites of Desulfobacula toluolica Tol2, a marine, aromatic compound-degrading, sulfate-reducing bacterium.</title>
        <authorList>
            <person name="Wohlbrand L."/>
            <person name="Jacob J.H."/>
            <person name="Kube M."/>
            <person name="Mussmann M."/>
            <person name="Jarling R."/>
            <person name="Beck A."/>
            <person name="Amann R."/>
            <person name="Wilkes H."/>
            <person name="Reinhardt R."/>
            <person name="Rabus R."/>
        </authorList>
    </citation>
    <scope>NUCLEOTIDE SEQUENCE [LARGE SCALE GENOMIC DNA]</scope>
    <source>
        <strain evidence="10">DSM 7467 / Tol2</strain>
    </source>
</reference>
<dbReference type="Pfam" id="PF01758">
    <property type="entry name" value="SBF"/>
    <property type="match status" value="1"/>
</dbReference>
<feature type="transmembrane region" description="Helical" evidence="8">
    <location>
        <begin position="35"/>
        <end position="55"/>
    </location>
</feature>
<feature type="transmembrane region" description="Helical" evidence="8">
    <location>
        <begin position="234"/>
        <end position="260"/>
    </location>
</feature>
<feature type="transmembrane region" description="Helical" evidence="8">
    <location>
        <begin position="12"/>
        <end position="29"/>
    </location>
</feature>
<organism evidence="9 10">
    <name type="scientific">Desulfobacula toluolica (strain DSM 7467 / Tol2)</name>
    <dbReference type="NCBI Taxonomy" id="651182"/>
    <lineage>
        <taxon>Bacteria</taxon>
        <taxon>Pseudomonadati</taxon>
        <taxon>Thermodesulfobacteriota</taxon>
        <taxon>Desulfobacteria</taxon>
        <taxon>Desulfobacterales</taxon>
        <taxon>Desulfobacteraceae</taxon>
        <taxon>Desulfobacula</taxon>
    </lineage>
</organism>
<dbReference type="InterPro" id="IPR002657">
    <property type="entry name" value="BilAc:Na_symport/Acr3"/>
</dbReference>
<dbReference type="Gene3D" id="1.20.1530.20">
    <property type="match status" value="1"/>
</dbReference>
<dbReference type="AlphaFoldDB" id="K0NGJ0"/>
<evidence type="ECO:0000313" key="9">
    <source>
        <dbReference type="EMBL" id="CCK80341.1"/>
    </source>
</evidence>
<keyword evidence="3" id="KW-0813">Transport</keyword>
<dbReference type="GO" id="GO:0005886">
    <property type="term" value="C:plasma membrane"/>
    <property type="evidence" value="ECO:0007669"/>
    <property type="project" value="UniProtKB-SubCell"/>
</dbReference>
<dbReference type="InterPro" id="IPR004706">
    <property type="entry name" value="Arsenical-R_Acr3"/>
</dbReference>
<feature type="transmembrane region" description="Helical" evidence="8">
    <location>
        <begin position="294"/>
        <end position="314"/>
    </location>
</feature>
<dbReference type="PANTHER" id="PTHR43057">
    <property type="entry name" value="ARSENITE EFFLUX TRANSPORTER"/>
    <property type="match status" value="1"/>
</dbReference>
<keyword evidence="10" id="KW-1185">Reference proteome</keyword>
<dbReference type="EMBL" id="FO203503">
    <property type="protein sequence ID" value="CCK80341.1"/>
    <property type="molecule type" value="Genomic_DNA"/>
</dbReference>
<feature type="transmembrane region" description="Helical" evidence="8">
    <location>
        <begin position="130"/>
        <end position="149"/>
    </location>
</feature>
<feature type="transmembrane region" description="Helical" evidence="8">
    <location>
        <begin position="207"/>
        <end position="228"/>
    </location>
</feature>
<evidence type="ECO:0000256" key="7">
    <source>
        <dbReference type="ARBA" id="ARBA00023136"/>
    </source>
</evidence>
<sequence length="344" mass="38191">MLKILSFIQKNLVWAIPVSMIFGLIYGYLFDASSLKQFIIPVTFIMVYPMMVTLNVKTIFKGHDGKLQLVTQLINFIFIPIIAFFIGKIFLSGEAEKFGLWAVGLFLIGVLPTSGMTISWTGFAKGNKEAAIKMVVFGLVIGSLAAPVFTKVFMGATIEVNMLHMFKQIAIFVFLPLVVGLFTQFFGMKKYGTKHWNEKIKPKFPPFSALGVVLIAFLAMSLKARHIISNPGDIVTILVPLAVFYLISYVFLTVIGRLLFKREDAIAMVFGVVMRDLSIALAIAMTAFGKQGMTIALLIALAYIIQIQSAAWYVKFINFMFGSSTAKKEMASEPDKTEKLTVPL</sequence>
<keyword evidence="7 8" id="KW-0472">Membrane</keyword>
<dbReference type="PATRIC" id="fig|651182.5.peg.2584"/>
<evidence type="ECO:0000256" key="2">
    <source>
        <dbReference type="ARBA" id="ARBA00010110"/>
    </source>
</evidence>
<comment type="similarity">
    <text evidence="2">Belongs to the arsenical resistance-3 (ACR3) (TC 2.A.59) family.</text>
</comment>
<evidence type="ECO:0000256" key="4">
    <source>
        <dbReference type="ARBA" id="ARBA00022475"/>
    </source>
</evidence>
<dbReference type="PANTHER" id="PTHR43057:SF1">
    <property type="entry name" value="ARSENICAL-RESISTANCE PROTEIN 3"/>
    <property type="match status" value="1"/>
</dbReference>
<feature type="transmembrane region" description="Helical" evidence="8">
    <location>
        <begin position="169"/>
        <end position="187"/>
    </location>
</feature>
<dbReference type="Proteomes" id="UP000007347">
    <property type="component" value="Chromosome"/>
</dbReference>
<evidence type="ECO:0000256" key="8">
    <source>
        <dbReference type="SAM" id="Phobius"/>
    </source>
</evidence>
<evidence type="ECO:0000256" key="5">
    <source>
        <dbReference type="ARBA" id="ARBA00022692"/>
    </source>
</evidence>
<dbReference type="InterPro" id="IPR038770">
    <property type="entry name" value="Na+/solute_symporter_sf"/>
</dbReference>
<dbReference type="OrthoDB" id="1551454at2"/>
<gene>
    <name evidence="9" type="ordered locus">TOL2_C21800</name>
</gene>
<dbReference type="STRING" id="651182.TOL2_C21800"/>
<evidence type="ECO:0000256" key="6">
    <source>
        <dbReference type="ARBA" id="ARBA00022989"/>
    </source>
</evidence>
<dbReference type="GO" id="GO:0015104">
    <property type="term" value="F:antimonite transmembrane transporter activity"/>
    <property type="evidence" value="ECO:0007669"/>
    <property type="project" value="TreeGrafter"/>
</dbReference>
<evidence type="ECO:0000313" key="10">
    <source>
        <dbReference type="Proteomes" id="UP000007347"/>
    </source>
</evidence>
<dbReference type="HOGENOM" id="CLU_022869_1_0_7"/>
<name>K0NGJ0_DESTT</name>
<evidence type="ECO:0000256" key="1">
    <source>
        <dbReference type="ARBA" id="ARBA00004651"/>
    </source>
</evidence>
<keyword evidence="6 8" id="KW-1133">Transmembrane helix</keyword>
<keyword evidence="4" id="KW-1003">Cell membrane</keyword>
<feature type="transmembrane region" description="Helical" evidence="8">
    <location>
        <begin position="98"/>
        <end position="118"/>
    </location>
</feature>
<dbReference type="RefSeq" id="WP_014957653.1">
    <property type="nucleotide sequence ID" value="NC_018645.1"/>
</dbReference>
<accession>K0NGJ0</accession>
<evidence type="ECO:0000256" key="3">
    <source>
        <dbReference type="ARBA" id="ARBA00022448"/>
    </source>
</evidence>
<dbReference type="GO" id="GO:0015297">
    <property type="term" value="F:antiporter activity"/>
    <property type="evidence" value="ECO:0007669"/>
    <property type="project" value="InterPro"/>
</dbReference>
<feature type="transmembrane region" description="Helical" evidence="8">
    <location>
        <begin position="67"/>
        <end position="86"/>
    </location>
</feature>
<dbReference type="GO" id="GO:0015105">
    <property type="term" value="F:arsenite transmembrane transporter activity"/>
    <property type="evidence" value="ECO:0007669"/>
    <property type="project" value="TreeGrafter"/>
</dbReference>
<dbReference type="KEGG" id="dto:TOL2_C21800"/>